<feature type="transmembrane region" description="Helical" evidence="2">
    <location>
        <begin position="21"/>
        <end position="47"/>
    </location>
</feature>
<keyword evidence="4" id="KW-1185">Reference proteome</keyword>
<gene>
    <name evidence="3" type="ORF">C4D60_Mb08t28340</name>
</gene>
<evidence type="ECO:0000313" key="4">
    <source>
        <dbReference type="Proteomes" id="UP000317650"/>
    </source>
</evidence>
<evidence type="ECO:0000256" key="1">
    <source>
        <dbReference type="SAM" id="MobiDB-lite"/>
    </source>
</evidence>
<keyword evidence="2" id="KW-1133">Transmembrane helix</keyword>
<sequence length="105" mass="11883">MKKNQILTRENQKKEQQLSSHCLLISSPTAFFFSSSFFVCFLSSFLLPLSPSSNGLQSVSAYQHMTITKDFNDDKHKNTFYVPQQGSTSAQQYHETGPSKQSPEL</sequence>
<feature type="compositionally biased region" description="Polar residues" evidence="1">
    <location>
        <begin position="81"/>
        <end position="105"/>
    </location>
</feature>
<keyword evidence="2" id="KW-0812">Transmembrane</keyword>
<reference evidence="3 4" key="1">
    <citation type="journal article" date="2019" name="Nat. Plants">
        <title>Genome sequencing of Musa balbisiana reveals subgenome evolution and function divergence in polyploid bananas.</title>
        <authorList>
            <person name="Yao X."/>
        </authorList>
    </citation>
    <scope>NUCLEOTIDE SEQUENCE [LARGE SCALE GENOMIC DNA]</scope>
    <source>
        <strain evidence="4">cv. DH-PKW</strain>
        <tissue evidence="3">Leaves</tissue>
    </source>
</reference>
<dbReference type="AlphaFoldDB" id="A0A4S8K766"/>
<dbReference type="EMBL" id="PYDT01000002">
    <property type="protein sequence ID" value="THU70757.1"/>
    <property type="molecule type" value="Genomic_DNA"/>
</dbReference>
<accession>A0A4S8K766</accession>
<proteinExistence type="predicted"/>
<organism evidence="3 4">
    <name type="scientific">Musa balbisiana</name>
    <name type="common">Banana</name>
    <dbReference type="NCBI Taxonomy" id="52838"/>
    <lineage>
        <taxon>Eukaryota</taxon>
        <taxon>Viridiplantae</taxon>
        <taxon>Streptophyta</taxon>
        <taxon>Embryophyta</taxon>
        <taxon>Tracheophyta</taxon>
        <taxon>Spermatophyta</taxon>
        <taxon>Magnoliopsida</taxon>
        <taxon>Liliopsida</taxon>
        <taxon>Zingiberales</taxon>
        <taxon>Musaceae</taxon>
        <taxon>Musa</taxon>
    </lineage>
</organism>
<name>A0A4S8K766_MUSBA</name>
<evidence type="ECO:0000256" key="2">
    <source>
        <dbReference type="SAM" id="Phobius"/>
    </source>
</evidence>
<keyword evidence="2" id="KW-0472">Membrane</keyword>
<evidence type="ECO:0000313" key="3">
    <source>
        <dbReference type="EMBL" id="THU70757.1"/>
    </source>
</evidence>
<comment type="caution">
    <text evidence="3">The sequence shown here is derived from an EMBL/GenBank/DDBJ whole genome shotgun (WGS) entry which is preliminary data.</text>
</comment>
<feature type="region of interest" description="Disordered" evidence="1">
    <location>
        <begin position="74"/>
        <end position="105"/>
    </location>
</feature>
<protein>
    <submittedName>
        <fullName evidence="3">Uncharacterized protein</fullName>
    </submittedName>
</protein>
<dbReference type="Proteomes" id="UP000317650">
    <property type="component" value="Chromosome 8"/>
</dbReference>